<gene>
    <name evidence="2" type="ORF">A3K49_07205</name>
</gene>
<evidence type="ECO:0000256" key="1">
    <source>
        <dbReference type="SAM" id="MobiDB-lite"/>
    </source>
</evidence>
<sequence>MGIELYDLVEKIKKIGRDAPGIFRGQKKEDIIDIEINNDRRDQTNPDDQLQDVDQLFCPRRIGNKSQKTIKAKGGQKSKGERGHEHIFHRITDQGDTGDYLVGERKKKAVMAQSH</sequence>
<dbReference type="Proteomes" id="UP000178602">
    <property type="component" value="Unassembled WGS sequence"/>
</dbReference>
<feature type="region of interest" description="Disordered" evidence="1">
    <location>
        <begin position="66"/>
        <end position="86"/>
    </location>
</feature>
<dbReference type="EMBL" id="MEUG01000001">
    <property type="protein sequence ID" value="OGC28722.1"/>
    <property type="molecule type" value="Genomic_DNA"/>
</dbReference>
<comment type="caution">
    <text evidence="2">The sequence shown here is derived from an EMBL/GenBank/DDBJ whole genome shotgun (WGS) entry which is preliminary data.</text>
</comment>
<proteinExistence type="predicted"/>
<dbReference type="AlphaFoldDB" id="A0A1F4T7J3"/>
<protein>
    <submittedName>
        <fullName evidence="2">Uncharacterized protein</fullName>
    </submittedName>
</protein>
<name>A0A1F4T7J3_UNCSA</name>
<evidence type="ECO:0000313" key="3">
    <source>
        <dbReference type="Proteomes" id="UP000178602"/>
    </source>
</evidence>
<reference evidence="2 3" key="1">
    <citation type="journal article" date="2016" name="Nat. Commun.">
        <title>Thousands of microbial genomes shed light on interconnected biogeochemical processes in an aquifer system.</title>
        <authorList>
            <person name="Anantharaman K."/>
            <person name="Brown C.T."/>
            <person name="Hug L.A."/>
            <person name="Sharon I."/>
            <person name="Castelle C.J."/>
            <person name="Probst A.J."/>
            <person name="Thomas B.C."/>
            <person name="Singh A."/>
            <person name="Wilkins M.J."/>
            <person name="Karaoz U."/>
            <person name="Brodie E.L."/>
            <person name="Williams K.H."/>
            <person name="Hubbard S.S."/>
            <person name="Banfield J.F."/>
        </authorList>
    </citation>
    <scope>NUCLEOTIDE SEQUENCE [LARGE SCALE GENOMIC DNA]</scope>
</reference>
<accession>A0A1F4T7J3</accession>
<evidence type="ECO:0000313" key="2">
    <source>
        <dbReference type="EMBL" id="OGC28722.1"/>
    </source>
</evidence>
<organism evidence="2 3">
    <name type="scientific">candidate division WOR-1 bacterium RIFOXYC12_FULL_54_18</name>
    <dbReference type="NCBI Taxonomy" id="1802584"/>
    <lineage>
        <taxon>Bacteria</taxon>
        <taxon>Bacillati</taxon>
        <taxon>Saganbacteria</taxon>
    </lineage>
</organism>